<dbReference type="RefSeq" id="WP_072912494.1">
    <property type="nucleotide sequence ID" value="NZ_FRAR01000011.1"/>
</dbReference>
<dbReference type="PANTHER" id="PTHR16255">
    <property type="entry name" value="REQUIRED FOR MEIOTIC NUCLEAR DIVISION PROTEIN 1 HOMOLOG"/>
    <property type="match status" value="1"/>
</dbReference>
<dbReference type="AlphaFoldDB" id="A0A1M6RIZ5"/>
<name>A0A1M6RIZ5_9FIRM</name>
<evidence type="ECO:0000259" key="1">
    <source>
        <dbReference type="Pfam" id="PF02582"/>
    </source>
</evidence>
<dbReference type="EMBL" id="FRAR01000011">
    <property type="protein sequence ID" value="SHK32327.1"/>
    <property type="molecule type" value="Genomic_DNA"/>
</dbReference>
<evidence type="ECO:0000313" key="3">
    <source>
        <dbReference type="Proteomes" id="UP000183997"/>
    </source>
</evidence>
<protein>
    <submittedName>
        <fullName evidence="2">Uncharacterized protein, Rmd1/YagE family</fullName>
    </submittedName>
</protein>
<organism evidence="2 3">
    <name type="scientific">Desulforamulus aeronauticus DSM 10349</name>
    <dbReference type="NCBI Taxonomy" id="1121421"/>
    <lineage>
        <taxon>Bacteria</taxon>
        <taxon>Bacillati</taxon>
        <taxon>Bacillota</taxon>
        <taxon>Clostridia</taxon>
        <taxon>Eubacteriales</taxon>
        <taxon>Peptococcaceae</taxon>
        <taxon>Desulforamulus</taxon>
    </lineage>
</organism>
<dbReference type="InterPro" id="IPR051624">
    <property type="entry name" value="RMD1/Sad1-interacting"/>
</dbReference>
<gene>
    <name evidence="2" type="ORF">SAMN02745123_01461</name>
</gene>
<dbReference type="Pfam" id="PF02582">
    <property type="entry name" value="DUF155"/>
    <property type="match status" value="1"/>
</dbReference>
<proteinExistence type="predicted"/>
<dbReference type="OrthoDB" id="5338490at2"/>
<feature type="domain" description="DUF155" evidence="1">
    <location>
        <begin position="56"/>
        <end position="226"/>
    </location>
</feature>
<keyword evidence="3" id="KW-1185">Reference proteome</keyword>
<dbReference type="Proteomes" id="UP000183997">
    <property type="component" value="Unassembled WGS sequence"/>
</dbReference>
<dbReference type="STRING" id="1121421.SAMN02745123_01461"/>
<dbReference type="PANTHER" id="PTHR16255:SF1">
    <property type="entry name" value="REQUIRED FOR MEIOTIC NUCLEAR DIVISION PROTEIN 1 HOMOLOG"/>
    <property type="match status" value="1"/>
</dbReference>
<sequence length="273" mass="32188">MQSMNFLAVSVAQELNLNQFAKHFGIEKKFKWEDTLILKEHQLKGIFNDHHNKTAYLFHFGCLVGMNCTKHDLSDLYNYISKIDTSLANNINHFKYNDSYLVEINSDRELEVHHNFMVAPRLLEHYPQMIAIVLARSVALDRIEENIEKVSDEIEKIIDYLDHGKLNIGDDKLAKLSAQVLRYKYNTISYVMVLDKPDITWYKEDAEILFMQLAELFELQERYENLRHKTETIMDITEVFTILTHAKRGTRLEWMIIILIAFEIIISLVEKLF</sequence>
<reference evidence="3" key="1">
    <citation type="submission" date="2016-11" db="EMBL/GenBank/DDBJ databases">
        <authorList>
            <person name="Varghese N."/>
            <person name="Submissions S."/>
        </authorList>
    </citation>
    <scope>NUCLEOTIDE SEQUENCE [LARGE SCALE GENOMIC DNA]</scope>
    <source>
        <strain evidence="3">DSM 10349</strain>
    </source>
</reference>
<evidence type="ECO:0000313" key="2">
    <source>
        <dbReference type="EMBL" id="SHK32327.1"/>
    </source>
</evidence>
<dbReference type="InterPro" id="IPR003734">
    <property type="entry name" value="DUF155"/>
</dbReference>
<accession>A0A1M6RIZ5</accession>